<evidence type="ECO:0000313" key="2">
    <source>
        <dbReference type="Proteomes" id="UP000183417"/>
    </source>
</evidence>
<dbReference type="Proteomes" id="UP000183417">
    <property type="component" value="Unassembled WGS sequence"/>
</dbReference>
<proteinExistence type="predicted"/>
<evidence type="ECO:0008006" key="3">
    <source>
        <dbReference type="Google" id="ProtNLM"/>
    </source>
</evidence>
<organism evidence="1 2">
    <name type="scientific">Delftia lacustris</name>
    <dbReference type="NCBI Taxonomy" id="558537"/>
    <lineage>
        <taxon>Bacteria</taxon>
        <taxon>Pseudomonadati</taxon>
        <taxon>Pseudomonadota</taxon>
        <taxon>Betaproteobacteria</taxon>
        <taxon>Burkholderiales</taxon>
        <taxon>Comamonadaceae</taxon>
        <taxon>Delftia</taxon>
    </lineage>
</organism>
<dbReference type="AlphaFoldDB" id="A0A1H3TG33"/>
<accession>A0A1H3TG33</accession>
<reference evidence="1 2" key="1">
    <citation type="submission" date="2016-10" db="EMBL/GenBank/DDBJ databases">
        <authorList>
            <person name="de Groot N.N."/>
        </authorList>
    </citation>
    <scope>NUCLEOTIDE SEQUENCE [LARGE SCALE GENOMIC DNA]</scope>
    <source>
        <strain evidence="1 2">LMG 24775</strain>
    </source>
</reference>
<evidence type="ECO:0000313" key="1">
    <source>
        <dbReference type="EMBL" id="SDZ49253.1"/>
    </source>
</evidence>
<dbReference type="RefSeq" id="WP_074923543.1">
    <property type="nucleotide sequence ID" value="NZ_CP141274.1"/>
</dbReference>
<gene>
    <name evidence="1" type="ORF">SAMN05421547_12856</name>
</gene>
<dbReference type="GeneID" id="94693404"/>
<name>A0A1H3TG33_9BURK</name>
<protein>
    <recommendedName>
        <fullName evidence="3">GpW protein</fullName>
    </recommendedName>
</protein>
<sequence length="76" mass="8420">MSTLQDLQMRLARLNAAIHSGERTITTEDGASVTYRSLDEMKAARRDLQTQISAVAGTGQPRALVARFRFAGLRDR</sequence>
<dbReference type="EMBL" id="FNPE01000028">
    <property type="protein sequence ID" value="SDZ49253.1"/>
    <property type="molecule type" value="Genomic_DNA"/>
</dbReference>
<dbReference type="NCBIfam" id="NF047331">
    <property type="entry name" value="phage_HTJ"/>
    <property type="match status" value="1"/>
</dbReference>